<keyword evidence="2" id="KW-0597">Phosphoprotein</keyword>
<dbReference type="PANTHER" id="PTHR14499:SF136">
    <property type="entry name" value="GH08630P"/>
    <property type="match status" value="1"/>
</dbReference>
<evidence type="ECO:0000313" key="11">
    <source>
        <dbReference type="Proteomes" id="UP000887569"/>
    </source>
</evidence>
<dbReference type="Pfam" id="PF23110">
    <property type="entry name" value="H1_KCTD8_12_16"/>
    <property type="match status" value="1"/>
</dbReference>
<dbReference type="InterPro" id="IPR000210">
    <property type="entry name" value="BTB/POZ_dom"/>
</dbReference>
<protein>
    <submittedName>
        <fullName evidence="12">BTB domain-containing protein</fullName>
    </submittedName>
</protein>
<keyword evidence="5" id="KW-0628">Postsynaptic cell membrane</keyword>
<organism evidence="11 12">
    <name type="scientific">Parascaris univalens</name>
    <name type="common">Nematode worm</name>
    <dbReference type="NCBI Taxonomy" id="6257"/>
    <lineage>
        <taxon>Eukaryota</taxon>
        <taxon>Metazoa</taxon>
        <taxon>Ecdysozoa</taxon>
        <taxon>Nematoda</taxon>
        <taxon>Chromadorea</taxon>
        <taxon>Rhabditida</taxon>
        <taxon>Spirurina</taxon>
        <taxon>Ascaridomorpha</taxon>
        <taxon>Ascaridoidea</taxon>
        <taxon>Ascarididae</taxon>
        <taxon>Parascaris</taxon>
    </lineage>
</organism>
<feature type="domain" description="BTB" evidence="10">
    <location>
        <begin position="15"/>
        <end position="90"/>
    </location>
</feature>
<dbReference type="SMART" id="SM00225">
    <property type="entry name" value="BTB"/>
    <property type="match status" value="1"/>
</dbReference>
<dbReference type="GO" id="GO:0042734">
    <property type="term" value="C:presynaptic membrane"/>
    <property type="evidence" value="ECO:0007669"/>
    <property type="project" value="UniProtKB-SubCell"/>
</dbReference>
<dbReference type="Pfam" id="PF02214">
    <property type="entry name" value="BTB_2"/>
    <property type="match status" value="1"/>
</dbReference>
<dbReference type="CDD" id="cd18316">
    <property type="entry name" value="BTB_POZ_KCTD-like"/>
    <property type="match status" value="1"/>
</dbReference>
<comment type="function">
    <text evidence="9">Auxiliary subunit of GABA-B receptors that determine the pharmacology and kinetics of the receptor response. Increases agonist potency and markedly alter the G-protein signaling of the receptors by accelerating onset and promoting desensitization.</text>
</comment>
<dbReference type="PANTHER" id="PTHR14499">
    <property type="entry name" value="POTASSIUM CHANNEL TETRAMERIZATION DOMAIN-CONTAINING"/>
    <property type="match status" value="1"/>
</dbReference>
<dbReference type="InterPro" id="IPR057093">
    <property type="entry name" value="H1_KCTD8_12_16"/>
</dbReference>
<dbReference type="AlphaFoldDB" id="A0A914ZK86"/>
<dbReference type="InterPro" id="IPR003131">
    <property type="entry name" value="T1-type_BTB"/>
</dbReference>
<evidence type="ECO:0000256" key="4">
    <source>
        <dbReference type="ARBA" id="ARBA00023136"/>
    </source>
</evidence>
<dbReference type="SUPFAM" id="SSF54695">
    <property type="entry name" value="POZ domain"/>
    <property type="match status" value="1"/>
</dbReference>
<comment type="subcellular location">
    <subcellularLocation>
        <location evidence="7">Postsynaptic cell membrane</location>
    </subcellularLocation>
    <subcellularLocation>
        <location evidence="8">Presynaptic cell membrane</location>
    </subcellularLocation>
</comment>
<evidence type="ECO:0000256" key="7">
    <source>
        <dbReference type="ARBA" id="ARBA00034100"/>
    </source>
</evidence>
<sequence>MDSAIQHNLMDHDAEIVRLNVGGSLYSTTKQTLLREEDTFFNQLFEPDALEKYSQVVLLLSDGTYFIDRDGELFVYVLDYLRSGKLILAENFQKVAMLREEAIFYQLDRLQQQLATYYTARNIAKRVITDDGLLANNTEIAGGHITLGYRGTFAFGRDGQADVKFRKLHRILVCGKVSLCREVFGETLNESRDPDREGHERYTSRLYLKHQCLEKACDTMAEKGFKLIATCCSGANGLATPAHSMINSQTSANSQQELMNQRNSADYEEQRWAHYTEYVFYREPSFPAMITLPATSTYLPNFP</sequence>
<evidence type="ECO:0000256" key="1">
    <source>
        <dbReference type="ARBA" id="ARBA00022475"/>
    </source>
</evidence>
<accession>A0A914ZK86</accession>
<dbReference type="GO" id="GO:0045211">
    <property type="term" value="C:postsynaptic membrane"/>
    <property type="evidence" value="ECO:0007669"/>
    <property type="project" value="UniProtKB-SubCell"/>
</dbReference>
<evidence type="ECO:0000256" key="2">
    <source>
        <dbReference type="ARBA" id="ARBA00022553"/>
    </source>
</evidence>
<keyword evidence="4" id="KW-0472">Membrane</keyword>
<evidence type="ECO:0000256" key="8">
    <source>
        <dbReference type="ARBA" id="ARBA00034111"/>
    </source>
</evidence>
<dbReference type="PROSITE" id="PS50097">
    <property type="entry name" value="BTB"/>
    <property type="match status" value="1"/>
</dbReference>
<evidence type="ECO:0000256" key="5">
    <source>
        <dbReference type="ARBA" id="ARBA00023257"/>
    </source>
</evidence>
<dbReference type="Gene3D" id="3.30.710.10">
    <property type="entry name" value="Potassium Channel Kv1.1, Chain A"/>
    <property type="match status" value="1"/>
</dbReference>
<evidence type="ECO:0000256" key="3">
    <source>
        <dbReference type="ARBA" id="ARBA00023018"/>
    </source>
</evidence>
<dbReference type="WBParaSite" id="PgB06_g055_t01">
    <property type="protein sequence ID" value="PgB06_g055_t01"/>
    <property type="gene ID" value="PgB06_g055"/>
</dbReference>
<reference evidence="12" key="1">
    <citation type="submission" date="2022-11" db="UniProtKB">
        <authorList>
            <consortium name="WormBaseParasite"/>
        </authorList>
    </citation>
    <scope>IDENTIFICATION</scope>
</reference>
<proteinExistence type="predicted"/>
<keyword evidence="11" id="KW-1185">Reference proteome</keyword>
<dbReference type="Proteomes" id="UP000887569">
    <property type="component" value="Unplaced"/>
</dbReference>
<keyword evidence="6" id="KW-0966">Cell projection</keyword>
<dbReference type="GO" id="GO:0051260">
    <property type="term" value="P:protein homooligomerization"/>
    <property type="evidence" value="ECO:0007669"/>
    <property type="project" value="InterPro"/>
</dbReference>
<evidence type="ECO:0000259" key="10">
    <source>
        <dbReference type="PROSITE" id="PS50097"/>
    </source>
</evidence>
<dbReference type="InterPro" id="IPR011333">
    <property type="entry name" value="SKP1/BTB/POZ_sf"/>
</dbReference>
<evidence type="ECO:0000256" key="6">
    <source>
        <dbReference type="ARBA" id="ARBA00023273"/>
    </source>
</evidence>
<evidence type="ECO:0000313" key="12">
    <source>
        <dbReference type="WBParaSite" id="PgB06_g055_t01"/>
    </source>
</evidence>
<dbReference type="CDD" id="cd22204">
    <property type="entry name" value="H1_KCTD12-like"/>
    <property type="match status" value="1"/>
</dbReference>
<name>A0A914ZK86_PARUN</name>
<keyword evidence="3" id="KW-0770">Synapse</keyword>
<evidence type="ECO:0000256" key="9">
    <source>
        <dbReference type="ARBA" id="ARBA00057758"/>
    </source>
</evidence>
<keyword evidence="1" id="KW-1003">Cell membrane</keyword>